<dbReference type="PANTHER" id="PTHR48080">
    <property type="entry name" value="D-GALACTONATE DEHYDRATASE-RELATED"/>
    <property type="match status" value="1"/>
</dbReference>
<feature type="domain" description="Mandelate racemase/muconate lactonizing enzyme C-terminal" evidence="2">
    <location>
        <begin position="146"/>
        <end position="305"/>
    </location>
</feature>
<dbReference type="CDD" id="cd03316">
    <property type="entry name" value="MR_like"/>
    <property type="match status" value="1"/>
</dbReference>
<dbReference type="eggNOG" id="COG4948">
    <property type="taxonomic scope" value="Bacteria"/>
</dbReference>
<dbReference type="PANTHER" id="PTHR48080:SF2">
    <property type="entry name" value="D-GALACTONATE DEHYDRATASE"/>
    <property type="match status" value="1"/>
</dbReference>
<dbReference type="InterPro" id="IPR029017">
    <property type="entry name" value="Enolase-like_N"/>
</dbReference>
<dbReference type="SUPFAM" id="SSF54826">
    <property type="entry name" value="Enolase N-terminal domain-like"/>
    <property type="match status" value="1"/>
</dbReference>
<evidence type="ECO:0000313" key="4">
    <source>
        <dbReference type="Proteomes" id="UP000030661"/>
    </source>
</evidence>
<dbReference type="Pfam" id="PF13378">
    <property type="entry name" value="MR_MLE_C"/>
    <property type="match status" value="1"/>
</dbReference>
<sequence length="458" mass="51254">MKPTEQIESTLDHVNMYSTPSDLKITDIRFTDIYGAPMHCSLMKIYTNSELVGFGEVRDAASKTYALMVKDRILGENPCNIDKIFRRIKQFGWHGRQSGGVCGIEVALWDIAGKAYGIPVYQMLGGKFRDKIRMYCDTDIDPHLSGVEAGQRVKQRLEKGYTLVKFDLGIGLLADVEGALCAPLGFLDQMKAYPPEVLFHSRATDEASRALRNKVYDLHNIAHPFTGIRITEKGLDYLEQYAAEVRSAVGYHVPLAIDHIGHIGVEDCIKLAQRLDKYTFAWLEDLVPWQYTDQYVHISRACQTPICTGEDIYLKENFLPLLQSRGVSVIHPDILTCGGILECKKIGDLAQDYEVAMAIHMAESPIACMAAVHTAAATENFLALEFHSEDVPWWSDLVCGLPHPIVQQGYIAVPDTPGLGIKALNDDVIAEHIHPGIPGQWEATEAWNNEWSHDRLWS</sequence>
<dbReference type="Pfam" id="PF02746">
    <property type="entry name" value="MR_MLE_N"/>
    <property type="match status" value="1"/>
</dbReference>
<organism evidence="3">
    <name type="scientific">Vecturithrix granuli</name>
    <dbReference type="NCBI Taxonomy" id="1499967"/>
    <lineage>
        <taxon>Bacteria</taxon>
        <taxon>Candidatus Moduliflexota</taxon>
        <taxon>Candidatus Vecturitrichia</taxon>
        <taxon>Candidatus Vecturitrichales</taxon>
        <taxon>Candidatus Vecturitrichaceae</taxon>
        <taxon>Candidatus Vecturithrix</taxon>
    </lineage>
</organism>
<dbReference type="Gene3D" id="3.30.390.10">
    <property type="entry name" value="Enolase-like, N-terminal domain"/>
    <property type="match status" value="1"/>
</dbReference>
<evidence type="ECO:0000313" key="3">
    <source>
        <dbReference type="EMBL" id="GAK57989.1"/>
    </source>
</evidence>
<dbReference type="AlphaFoldDB" id="A0A081C084"/>
<keyword evidence="4" id="KW-1185">Reference proteome</keyword>
<dbReference type="SUPFAM" id="SSF51604">
    <property type="entry name" value="Enolase C-terminal domain-like"/>
    <property type="match status" value="1"/>
</dbReference>
<reference evidence="3" key="1">
    <citation type="journal article" date="2015" name="PeerJ">
        <title>First genomic representation of candidate bacterial phylum KSB3 points to enhanced environmental sensing as a trigger of wastewater bulking.</title>
        <authorList>
            <person name="Sekiguchi Y."/>
            <person name="Ohashi A."/>
            <person name="Parks D.H."/>
            <person name="Yamauchi T."/>
            <person name="Tyson G.W."/>
            <person name="Hugenholtz P."/>
        </authorList>
    </citation>
    <scope>NUCLEOTIDE SEQUENCE [LARGE SCALE GENOMIC DNA]</scope>
</reference>
<dbReference type="InterPro" id="IPR013341">
    <property type="entry name" value="Mandelate_racemase_N_dom"/>
</dbReference>
<dbReference type="InterPro" id="IPR029065">
    <property type="entry name" value="Enolase_C-like"/>
</dbReference>
<dbReference type="SFLD" id="SFLDS00001">
    <property type="entry name" value="Enolase"/>
    <property type="match status" value="1"/>
</dbReference>
<accession>A0A081C084</accession>
<name>A0A081C084_VECG1</name>
<dbReference type="InterPro" id="IPR036849">
    <property type="entry name" value="Enolase-like_C_sf"/>
</dbReference>
<dbReference type="InterPro" id="IPR013342">
    <property type="entry name" value="Mandelate_racemase_C"/>
</dbReference>
<dbReference type="SMART" id="SM00922">
    <property type="entry name" value="MR_MLE"/>
    <property type="match status" value="1"/>
</dbReference>
<evidence type="ECO:0000256" key="1">
    <source>
        <dbReference type="ARBA" id="ARBA00023239"/>
    </source>
</evidence>
<dbReference type="STRING" id="1499967.U27_04962"/>
<gene>
    <name evidence="3" type="ORF">U27_04962</name>
</gene>
<dbReference type="EMBL" id="DF820466">
    <property type="protein sequence ID" value="GAK57989.1"/>
    <property type="molecule type" value="Genomic_DNA"/>
</dbReference>
<dbReference type="HOGENOM" id="CLU_030273_3_2_0"/>
<dbReference type="SFLD" id="SFLDG00179">
    <property type="entry name" value="mandelate_racemase"/>
    <property type="match status" value="1"/>
</dbReference>
<dbReference type="GO" id="GO:0016829">
    <property type="term" value="F:lyase activity"/>
    <property type="evidence" value="ECO:0007669"/>
    <property type="project" value="UniProtKB-KW"/>
</dbReference>
<protein>
    <recommendedName>
        <fullName evidence="2">Mandelate racemase/muconate lactonizing enzyme C-terminal domain-containing protein</fullName>
    </recommendedName>
</protein>
<proteinExistence type="predicted"/>
<evidence type="ECO:0000259" key="2">
    <source>
        <dbReference type="SMART" id="SM00922"/>
    </source>
</evidence>
<dbReference type="Proteomes" id="UP000030661">
    <property type="component" value="Unassembled WGS sequence"/>
</dbReference>
<keyword evidence="1" id="KW-0456">Lyase</keyword>
<dbReference type="Gene3D" id="3.20.20.120">
    <property type="entry name" value="Enolase-like C-terminal domain"/>
    <property type="match status" value="2"/>
</dbReference>
<dbReference type="InterPro" id="IPR034593">
    <property type="entry name" value="DgoD-like"/>
</dbReference>